<evidence type="ECO:0000256" key="5">
    <source>
        <dbReference type="ARBA" id="ARBA00023295"/>
    </source>
</evidence>
<comment type="similarity">
    <text evidence="6">Belongs to the pseudouridine-5'-phosphate glycosidase family.</text>
</comment>
<comment type="catalytic activity">
    <reaction evidence="6">
        <text>D-ribose 5-phosphate + uracil = psi-UMP + H2O</text>
        <dbReference type="Rhea" id="RHEA:18337"/>
        <dbReference type="ChEBI" id="CHEBI:15377"/>
        <dbReference type="ChEBI" id="CHEBI:17568"/>
        <dbReference type="ChEBI" id="CHEBI:58380"/>
        <dbReference type="ChEBI" id="CHEBI:78346"/>
        <dbReference type="EC" id="4.2.1.70"/>
    </reaction>
</comment>
<dbReference type="SUPFAM" id="SSF110581">
    <property type="entry name" value="Indigoidine synthase A-like"/>
    <property type="match status" value="1"/>
</dbReference>
<accession>A0ABP9L2A5</accession>
<sequence>MSGGAESESALFRFSEEVRDALDHELPVVALESNVVAHGFKAPENIDVAHAVEQAVRAGGAVPATIAIVDRQVLIGTSEDDLLRLATGTAAAKVTSRDIAVALARPTLGATSISATMALAHRAGITTVASAGLGGVHRGAETSMDISSDLTELARTDLIVVCAGVKKILDAGRTLEFLETQATPVIGYRHLPFPAFYCRESGHDTQVRIDDPREVADIARLHRRFAGSGSILVTTPIPTESALDSAEIEAAIQQALAEAQEQGITGPKVTTFVLRAVDAATGGAAAAANRAVLISTARAAADIEVARAHSADPARGALDAV</sequence>
<keyword evidence="8" id="KW-1185">Reference proteome</keyword>
<dbReference type="Proteomes" id="UP001500603">
    <property type="component" value="Unassembled WGS sequence"/>
</dbReference>
<dbReference type="HAMAP" id="MF_01876">
    <property type="entry name" value="PsiMP_glycosidase"/>
    <property type="match status" value="1"/>
</dbReference>
<dbReference type="Gene3D" id="3.40.1790.10">
    <property type="entry name" value="Indigoidine synthase domain"/>
    <property type="match status" value="1"/>
</dbReference>
<evidence type="ECO:0000256" key="1">
    <source>
        <dbReference type="ARBA" id="ARBA00022723"/>
    </source>
</evidence>
<gene>
    <name evidence="6" type="primary">psuG</name>
    <name evidence="7" type="ORF">GCM10023318_61290</name>
</gene>
<comment type="caution">
    <text evidence="7">The sequence shown here is derived from an EMBL/GenBank/DDBJ whole genome shotgun (WGS) entry which is preliminary data.</text>
</comment>
<evidence type="ECO:0000256" key="4">
    <source>
        <dbReference type="ARBA" id="ARBA00023239"/>
    </source>
</evidence>
<dbReference type="Pfam" id="PF04227">
    <property type="entry name" value="Indigoidine_A"/>
    <property type="match status" value="1"/>
</dbReference>
<keyword evidence="2 6" id="KW-0378">Hydrolase</keyword>
<dbReference type="EC" id="4.2.1.70" evidence="6"/>
<keyword evidence="1 6" id="KW-0479">Metal-binding</keyword>
<feature type="active site" description="Nucleophile" evidence="6">
    <location>
        <position position="166"/>
    </location>
</feature>
<keyword evidence="3 6" id="KW-0464">Manganese</keyword>
<feature type="binding site" evidence="6">
    <location>
        <begin position="147"/>
        <end position="149"/>
    </location>
    <ligand>
        <name>substrate</name>
    </ligand>
</feature>
<evidence type="ECO:0000256" key="6">
    <source>
        <dbReference type="HAMAP-Rule" id="MF_01876"/>
    </source>
</evidence>
<feature type="binding site" evidence="6">
    <location>
        <position position="145"/>
    </location>
    <ligand>
        <name>Mn(2+)</name>
        <dbReference type="ChEBI" id="CHEBI:29035"/>
    </ligand>
</feature>
<comment type="function">
    <text evidence="6">Catalyzes the reversible cleavage of pseudouridine 5'-phosphate (PsiMP) to ribose 5-phosphate and uracil. Functions biologically in the cleavage direction, as part of a pseudouridine degradation pathway.</text>
</comment>
<comment type="caution">
    <text evidence="6">Lacks conserved residue(s) required for the propagation of feature annotation.</text>
</comment>
<evidence type="ECO:0000313" key="8">
    <source>
        <dbReference type="Proteomes" id="UP001500603"/>
    </source>
</evidence>
<dbReference type="PANTHER" id="PTHR42909">
    <property type="entry name" value="ZGC:136858"/>
    <property type="match status" value="1"/>
</dbReference>
<proteinExistence type="inferred from homology"/>
<name>A0ABP9L2A5_9NOCA</name>
<protein>
    <recommendedName>
        <fullName evidence="6">Pseudouridine-5'-phosphate glycosidase</fullName>
        <shortName evidence="6">PsiMP glycosidase</shortName>
        <ecNumber evidence="6">4.2.1.70</ecNumber>
    </recommendedName>
</protein>
<feature type="binding site" evidence="6">
    <location>
        <position position="93"/>
    </location>
    <ligand>
        <name>substrate</name>
    </ligand>
</feature>
<evidence type="ECO:0000256" key="2">
    <source>
        <dbReference type="ARBA" id="ARBA00022801"/>
    </source>
</evidence>
<keyword evidence="5 6" id="KW-0326">Glycosidase</keyword>
<dbReference type="InterPro" id="IPR022830">
    <property type="entry name" value="Indigdn_synthA-like"/>
</dbReference>
<organism evidence="7 8">
    <name type="scientific">Nocardia callitridis</name>
    <dbReference type="NCBI Taxonomy" id="648753"/>
    <lineage>
        <taxon>Bacteria</taxon>
        <taxon>Bacillati</taxon>
        <taxon>Actinomycetota</taxon>
        <taxon>Actinomycetes</taxon>
        <taxon>Mycobacteriales</taxon>
        <taxon>Nocardiaceae</taxon>
        <taxon>Nocardia</taxon>
    </lineage>
</organism>
<reference evidence="8" key="1">
    <citation type="journal article" date="2019" name="Int. J. Syst. Evol. Microbiol.">
        <title>The Global Catalogue of Microorganisms (GCM) 10K type strain sequencing project: providing services to taxonomists for standard genome sequencing and annotation.</title>
        <authorList>
            <consortium name="The Broad Institute Genomics Platform"/>
            <consortium name="The Broad Institute Genome Sequencing Center for Infectious Disease"/>
            <person name="Wu L."/>
            <person name="Ma J."/>
        </authorList>
    </citation>
    <scope>NUCLEOTIDE SEQUENCE [LARGE SCALE GENOMIC DNA]</scope>
    <source>
        <strain evidence="8">JCM 18298</strain>
    </source>
</reference>
<evidence type="ECO:0000256" key="3">
    <source>
        <dbReference type="ARBA" id="ARBA00023211"/>
    </source>
</evidence>
<comment type="cofactor">
    <cofactor evidence="6">
        <name>Mn(2+)</name>
        <dbReference type="ChEBI" id="CHEBI:29035"/>
    </cofactor>
    <text evidence="6">Binds 1 Mn(2+) ion per subunit.</text>
</comment>
<dbReference type="InterPro" id="IPR007342">
    <property type="entry name" value="PsuG"/>
</dbReference>
<dbReference type="PANTHER" id="PTHR42909:SF1">
    <property type="entry name" value="CARBOHYDRATE KINASE PFKB DOMAIN-CONTAINING PROTEIN"/>
    <property type="match status" value="1"/>
</dbReference>
<feature type="active site" description="Proton donor" evidence="6">
    <location>
        <position position="32"/>
    </location>
</feature>
<dbReference type="EMBL" id="BAABJM010000010">
    <property type="protein sequence ID" value="GAA5069697.1"/>
    <property type="molecule type" value="Genomic_DNA"/>
</dbReference>
<evidence type="ECO:0000313" key="7">
    <source>
        <dbReference type="EMBL" id="GAA5069697.1"/>
    </source>
</evidence>
<dbReference type="GO" id="GO:0016798">
    <property type="term" value="F:hydrolase activity, acting on glycosyl bonds"/>
    <property type="evidence" value="ECO:0007669"/>
    <property type="project" value="UniProtKB-KW"/>
</dbReference>
<dbReference type="RefSeq" id="WP_345499927.1">
    <property type="nucleotide sequence ID" value="NZ_BAABJM010000010.1"/>
</dbReference>
<keyword evidence="4 6" id="KW-0456">Lyase</keyword>
<comment type="subunit">
    <text evidence="6">Homotrimer.</text>
</comment>